<dbReference type="InterPro" id="IPR015424">
    <property type="entry name" value="PyrdxlP-dep_Trfase"/>
</dbReference>
<accession>A0A6A6XSM1</accession>
<dbReference type="InterPro" id="IPR050087">
    <property type="entry name" value="AON_synthase_class-II"/>
</dbReference>
<dbReference type="Gene3D" id="3.40.640.10">
    <property type="entry name" value="Type I PLP-dependent aspartate aminotransferase-like (Major domain)"/>
    <property type="match status" value="1"/>
</dbReference>
<dbReference type="SUPFAM" id="SSF53383">
    <property type="entry name" value="PLP-dependent transferases"/>
    <property type="match status" value="1"/>
</dbReference>
<dbReference type="PANTHER" id="PTHR13693">
    <property type="entry name" value="CLASS II AMINOTRANSFERASE/8-AMINO-7-OXONONANOATE SYNTHASE"/>
    <property type="match status" value="1"/>
</dbReference>
<organism evidence="5 6">
    <name type="scientific">Melanomma pulvis-pyrius CBS 109.77</name>
    <dbReference type="NCBI Taxonomy" id="1314802"/>
    <lineage>
        <taxon>Eukaryota</taxon>
        <taxon>Fungi</taxon>
        <taxon>Dikarya</taxon>
        <taxon>Ascomycota</taxon>
        <taxon>Pezizomycotina</taxon>
        <taxon>Dothideomycetes</taxon>
        <taxon>Pleosporomycetidae</taxon>
        <taxon>Pleosporales</taxon>
        <taxon>Melanommataceae</taxon>
        <taxon>Melanomma</taxon>
    </lineage>
</organism>
<dbReference type="InterPro" id="IPR015421">
    <property type="entry name" value="PyrdxlP-dep_Trfase_major"/>
</dbReference>
<dbReference type="GO" id="GO:0009102">
    <property type="term" value="P:biotin biosynthetic process"/>
    <property type="evidence" value="ECO:0007669"/>
    <property type="project" value="TreeGrafter"/>
</dbReference>
<dbReference type="GO" id="GO:0016740">
    <property type="term" value="F:transferase activity"/>
    <property type="evidence" value="ECO:0007669"/>
    <property type="project" value="UniProtKB-KW"/>
</dbReference>
<dbReference type="PANTHER" id="PTHR13693:SF77">
    <property type="entry name" value="8-AMINO-7-OXONONANOATE SYNTHASE"/>
    <property type="match status" value="1"/>
</dbReference>
<dbReference type="EMBL" id="MU001765">
    <property type="protein sequence ID" value="KAF2799399.1"/>
    <property type="molecule type" value="Genomic_DNA"/>
</dbReference>
<gene>
    <name evidence="5" type="ORF">K505DRAFT_345941</name>
</gene>
<evidence type="ECO:0000313" key="6">
    <source>
        <dbReference type="Proteomes" id="UP000799757"/>
    </source>
</evidence>
<proteinExistence type="inferred from homology"/>
<evidence type="ECO:0000256" key="1">
    <source>
        <dbReference type="ARBA" id="ARBA00001933"/>
    </source>
</evidence>
<protein>
    <recommendedName>
        <fullName evidence="7">Aminotransferase class I/classII domain-containing protein</fullName>
    </recommendedName>
</protein>
<evidence type="ECO:0000256" key="3">
    <source>
        <dbReference type="ARBA" id="ARBA00022679"/>
    </source>
</evidence>
<evidence type="ECO:0000256" key="4">
    <source>
        <dbReference type="ARBA" id="ARBA00022898"/>
    </source>
</evidence>
<keyword evidence="6" id="KW-1185">Reference proteome</keyword>
<name>A0A6A6XSM1_9PLEO</name>
<reference evidence="5" key="1">
    <citation type="journal article" date="2020" name="Stud. Mycol.">
        <title>101 Dothideomycetes genomes: a test case for predicting lifestyles and emergence of pathogens.</title>
        <authorList>
            <person name="Haridas S."/>
            <person name="Albert R."/>
            <person name="Binder M."/>
            <person name="Bloem J."/>
            <person name="Labutti K."/>
            <person name="Salamov A."/>
            <person name="Andreopoulos B."/>
            <person name="Baker S."/>
            <person name="Barry K."/>
            <person name="Bills G."/>
            <person name="Bluhm B."/>
            <person name="Cannon C."/>
            <person name="Castanera R."/>
            <person name="Culley D."/>
            <person name="Daum C."/>
            <person name="Ezra D."/>
            <person name="Gonzalez J."/>
            <person name="Henrissat B."/>
            <person name="Kuo A."/>
            <person name="Liang C."/>
            <person name="Lipzen A."/>
            <person name="Lutzoni F."/>
            <person name="Magnuson J."/>
            <person name="Mondo S."/>
            <person name="Nolan M."/>
            <person name="Ohm R."/>
            <person name="Pangilinan J."/>
            <person name="Park H.-J."/>
            <person name="Ramirez L."/>
            <person name="Alfaro M."/>
            <person name="Sun H."/>
            <person name="Tritt A."/>
            <person name="Yoshinaga Y."/>
            <person name="Zwiers L.-H."/>
            <person name="Turgeon B."/>
            <person name="Goodwin S."/>
            <person name="Spatafora J."/>
            <person name="Crous P."/>
            <person name="Grigoriev I."/>
        </authorList>
    </citation>
    <scope>NUCLEOTIDE SEQUENCE</scope>
    <source>
        <strain evidence="5">CBS 109.77</strain>
    </source>
</reference>
<dbReference type="OrthoDB" id="2382073at2759"/>
<dbReference type="Proteomes" id="UP000799757">
    <property type="component" value="Unassembled WGS sequence"/>
</dbReference>
<sequence length="250" mass="27911">MKNRGTDLGGRSLPHALRYSMRKPWKAAARLHATKITKENLSVFYKRLDDAPDTRRKNYNLSPILYCIWQINNAVGFCSNDILALSASRALRAEFLDELSKNPIFSPGAEGSRVLDGHFPYLEQTEQHIGELQCRKWVRVLGSGFEANVAIWTAIPRLGDITVYDALSLAMAKKEFAHNDLKSFRSTLLSISDCRPVMKSRKRCVIVTLESVYSMDGEICSLQASSFVVDEAHSSGVIGEKGRGLISDLD</sequence>
<evidence type="ECO:0000256" key="2">
    <source>
        <dbReference type="ARBA" id="ARBA00010008"/>
    </source>
</evidence>
<comment type="cofactor">
    <cofactor evidence="1">
        <name>pyridoxal 5'-phosphate</name>
        <dbReference type="ChEBI" id="CHEBI:597326"/>
    </cofactor>
</comment>
<evidence type="ECO:0000313" key="5">
    <source>
        <dbReference type="EMBL" id="KAF2799399.1"/>
    </source>
</evidence>
<keyword evidence="3" id="KW-0808">Transferase</keyword>
<evidence type="ECO:0008006" key="7">
    <source>
        <dbReference type="Google" id="ProtNLM"/>
    </source>
</evidence>
<keyword evidence="4" id="KW-0663">Pyridoxal phosphate</keyword>
<dbReference type="AlphaFoldDB" id="A0A6A6XSM1"/>
<comment type="similarity">
    <text evidence="2">Belongs to the class-II pyridoxal-phosphate-dependent aminotransferase family. BioF subfamily.</text>
</comment>